<reference evidence="2 3" key="1">
    <citation type="submission" date="2016-07" db="EMBL/GenBank/DDBJ databases">
        <title>Genome analysis of Burkholderia fungorum ES3-20.</title>
        <authorList>
            <person name="Xu D."/>
            <person name="Yao R."/>
            <person name="Zheng S."/>
        </authorList>
    </citation>
    <scope>NUCLEOTIDE SEQUENCE [LARGE SCALE GENOMIC DNA]</scope>
    <source>
        <strain evidence="2 3">ES3-20</strain>
    </source>
</reference>
<evidence type="ECO:0000313" key="2">
    <source>
        <dbReference type="EMBL" id="RKF36732.1"/>
    </source>
</evidence>
<keyword evidence="1" id="KW-1133">Transmembrane helix</keyword>
<proteinExistence type="predicted"/>
<accession>A0A3R7F4Y8</accession>
<name>A0A3R7F4Y8_9BURK</name>
<dbReference type="EMBL" id="MCAS01000037">
    <property type="protein sequence ID" value="RKF36732.1"/>
    <property type="molecule type" value="Genomic_DNA"/>
</dbReference>
<evidence type="ECO:0000313" key="3">
    <source>
        <dbReference type="Proteomes" id="UP000283709"/>
    </source>
</evidence>
<comment type="caution">
    <text evidence="2">The sequence shown here is derived from an EMBL/GenBank/DDBJ whole genome shotgun (WGS) entry which is preliminary data.</text>
</comment>
<sequence>MNQSTHEQQVVQAFSAISIPEQIFRDSNIRELIDGMVAETKSVKDESGRLARLRQEKKDGNFFSNMWNDRDEKVAGAQLDLNQAMGRLTQRSAQLLVVNTAISKVLSDQQTVLLKQQSLLEEQANQLKLQNEKILEQQVQLAETQKGLNAANQGLMEAKGVTTEQAVKLIGCVTRVEQAESKIDAANEALRSALKNDVQGVVAQCDELVSGVLVELRSSQQDFEQRQNETTHTWSTRVQDALGQLATNSEAFRSDVTAELQTHIQATSTALAAHDVVATQAALVASQVETKQNVLETAVASLRAQQAKTAQQNRIAFAIVACVAALSLGWQVVHHFFAA</sequence>
<keyword evidence="1" id="KW-0812">Transmembrane</keyword>
<dbReference type="OrthoDB" id="6896303at2"/>
<gene>
    <name evidence="2" type="ORF">BCY88_35445</name>
</gene>
<dbReference type="Proteomes" id="UP000283709">
    <property type="component" value="Unassembled WGS sequence"/>
</dbReference>
<protein>
    <submittedName>
        <fullName evidence="2">Uncharacterized protein</fullName>
    </submittedName>
</protein>
<keyword evidence="1" id="KW-0472">Membrane</keyword>
<organism evidence="2 3">
    <name type="scientific">Paraburkholderia fungorum</name>
    <dbReference type="NCBI Taxonomy" id="134537"/>
    <lineage>
        <taxon>Bacteria</taxon>
        <taxon>Pseudomonadati</taxon>
        <taxon>Pseudomonadota</taxon>
        <taxon>Betaproteobacteria</taxon>
        <taxon>Burkholderiales</taxon>
        <taxon>Burkholderiaceae</taxon>
        <taxon>Paraburkholderia</taxon>
    </lineage>
</organism>
<evidence type="ECO:0000256" key="1">
    <source>
        <dbReference type="SAM" id="Phobius"/>
    </source>
</evidence>
<feature type="transmembrane region" description="Helical" evidence="1">
    <location>
        <begin position="315"/>
        <end position="333"/>
    </location>
</feature>
<dbReference type="RefSeq" id="WP_120347646.1">
    <property type="nucleotide sequence ID" value="NZ_MCAS01000037.1"/>
</dbReference>
<dbReference type="AlphaFoldDB" id="A0A3R7F4Y8"/>